<dbReference type="RefSeq" id="WP_271172772.1">
    <property type="nucleotide sequence ID" value="NZ_BSEJ01000004.1"/>
</dbReference>
<organism evidence="3 4">
    <name type="scientific">Microbacterium barkeri</name>
    <dbReference type="NCBI Taxonomy" id="33917"/>
    <lineage>
        <taxon>Bacteria</taxon>
        <taxon>Bacillati</taxon>
        <taxon>Actinomycetota</taxon>
        <taxon>Actinomycetes</taxon>
        <taxon>Micrococcales</taxon>
        <taxon>Microbacteriaceae</taxon>
        <taxon>Microbacterium</taxon>
    </lineage>
</organism>
<dbReference type="AlphaFoldDB" id="A0A9W6LWB7"/>
<keyword evidence="4" id="KW-1185">Reference proteome</keyword>
<dbReference type="GO" id="GO:0016787">
    <property type="term" value="F:hydrolase activity"/>
    <property type="evidence" value="ECO:0007669"/>
    <property type="project" value="UniProtKB-KW"/>
</dbReference>
<evidence type="ECO:0000313" key="3">
    <source>
        <dbReference type="EMBL" id="GLJ61063.1"/>
    </source>
</evidence>
<dbReference type="EMBL" id="BSEJ01000004">
    <property type="protein sequence ID" value="GLJ61063.1"/>
    <property type="molecule type" value="Genomic_DNA"/>
</dbReference>
<evidence type="ECO:0000259" key="2">
    <source>
        <dbReference type="Pfam" id="PF20434"/>
    </source>
</evidence>
<sequence length="242" mass="25582">MTHADEIVFLPARAEAPESRPLMLVLPGGGYAHHAPHEAEPVAAWLNDAGLNAVVFRYPVAPQRHPEPIVATRSLLAALRRGEHGAFDVSRIGVLGFSAGGHLAATLSSAPTAAERAAHDVDARPDLAILCYPVISMTDLVHRGSVDALLGPDAPVAARAALDADALVDERTPPTFLWHTAADEAVPVTHALAYTRALVRHGVPADLHVFAEGAHGKGLATGLGPLEGWTRLAVDWIREQGW</sequence>
<evidence type="ECO:0000256" key="1">
    <source>
        <dbReference type="ARBA" id="ARBA00022801"/>
    </source>
</evidence>
<comment type="caution">
    <text evidence="3">The sequence shown here is derived from an EMBL/GenBank/DDBJ whole genome shotgun (WGS) entry which is preliminary data.</text>
</comment>
<dbReference type="Proteomes" id="UP001142462">
    <property type="component" value="Unassembled WGS sequence"/>
</dbReference>
<reference evidence="3" key="2">
    <citation type="submission" date="2023-01" db="EMBL/GenBank/DDBJ databases">
        <authorList>
            <person name="Sun Q."/>
            <person name="Evtushenko L."/>
        </authorList>
    </citation>
    <scope>NUCLEOTIDE SEQUENCE</scope>
    <source>
        <strain evidence="3">VKM Ac-1020</strain>
    </source>
</reference>
<accession>A0A9W6LWB7</accession>
<dbReference type="InterPro" id="IPR049492">
    <property type="entry name" value="BD-FAE-like_dom"/>
</dbReference>
<name>A0A9W6LWB7_9MICO</name>
<dbReference type="SUPFAM" id="SSF53474">
    <property type="entry name" value="alpha/beta-Hydrolases"/>
    <property type="match status" value="1"/>
</dbReference>
<reference evidence="3" key="1">
    <citation type="journal article" date="2014" name="Int. J. Syst. Evol. Microbiol.">
        <title>Complete genome sequence of Corynebacterium casei LMG S-19264T (=DSM 44701T), isolated from a smear-ripened cheese.</title>
        <authorList>
            <consortium name="US DOE Joint Genome Institute (JGI-PGF)"/>
            <person name="Walter F."/>
            <person name="Albersmeier A."/>
            <person name="Kalinowski J."/>
            <person name="Ruckert C."/>
        </authorList>
    </citation>
    <scope>NUCLEOTIDE SEQUENCE</scope>
    <source>
        <strain evidence="3">VKM Ac-1020</strain>
    </source>
</reference>
<proteinExistence type="predicted"/>
<dbReference type="PANTHER" id="PTHR48081:SF6">
    <property type="entry name" value="PEPTIDASE S9 PROLYL OLIGOPEPTIDASE CATALYTIC DOMAIN-CONTAINING PROTEIN"/>
    <property type="match status" value="1"/>
</dbReference>
<evidence type="ECO:0000313" key="4">
    <source>
        <dbReference type="Proteomes" id="UP001142462"/>
    </source>
</evidence>
<dbReference type="InterPro" id="IPR029058">
    <property type="entry name" value="AB_hydrolase_fold"/>
</dbReference>
<dbReference type="PANTHER" id="PTHR48081">
    <property type="entry name" value="AB HYDROLASE SUPERFAMILY PROTEIN C4A8.06C"/>
    <property type="match status" value="1"/>
</dbReference>
<keyword evidence="1" id="KW-0378">Hydrolase</keyword>
<protein>
    <submittedName>
        <fullName evidence="3">Acetylesterase</fullName>
    </submittedName>
</protein>
<feature type="domain" description="BD-FAE-like" evidence="2">
    <location>
        <begin position="9"/>
        <end position="193"/>
    </location>
</feature>
<dbReference type="Gene3D" id="3.40.50.1820">
    <property type="entry name" value="alpha/beta hydrolase"/>
    <property type="match status" value="1"/>
</dbReference>
<dbReference type="Pfam" id="PF20434">
    <property type="entry name" value="BD-FAE"/>
    <property type="match status" value="1"/>
</dbReference>
<dbReference type="InterPro" id="IPR050300">
    <property type="entry name" value="GDXG_lipolytic_enzyme"/>
</dbReference>
<gene>
    <name evidence="3" type="ORF">GCM10017576_11920</name>
</gene>